<dbReference type="EMBL" id="JAUEQX010000010">
    <property type="protein sequence ID" value="MDW3777861.1"/>
    <property type="molecule type" value="Genomic_DNA"/>
</dbReference>
<evidence type="ECO:0000256" key="2">
    <source>
        <dbReference type="SAM" id="MobiDB-lite"/>
    </source>
</evidence>
<accession>A0AAW9C6B0</accession>
<sequence length="766" mass="84581">MANEERPDNQQPNTNESTQQVSFTANHISITETEPKLNAALDNAETLPSFADQLYDKITSVIGGNNPNQFFCMSLPGMQIDKNLYSYDIENNQPKPPLVEANESKLVNRLFDACKMTGSDNGRHLQTQYKSALDMLTPQLNGKLFDAKSKLRKVLMTPYPYNFGEGLTTGFTLQQVFYRLYGDYVDAKQVWAKVQLEKKIELDAKYPGETKDSNRNKQNDYLDWYETTAESQLLKVQEKLGKVLNVFSPGDMEIITGILDSGAGREIAEARQTLANVQKLNPDGGYVYPVTLYPENWFNLLDTSFTPIDLLESPTALAQQLSVLMVQRSNLAMTIDSFLNILPDPAMLTDLKAKQENAEKALQEAKDAVAKVYSDITSDTLKLVIDVIGRSNDKDKGTALAGTTSRILNIDPDKAKNIITALAGNASRCMKAQDDLIAAAQNATDRALEYFQQKNLLQYKQMLLPLQTQLARTESDIADIRQQIGLSTVMQQANKPKDGSDVTPNVVPDRFAQVLIESTMASVRQSSSNATSASASSSHSSFFFGGYSSSRSHRESVDSSQSETSNIKIQIGMSIAKVGIGREWFNPGVFLLTKDMYNTSSKKISPNSKGKPFQKERFDAMNDCAFPCFPVAFIIARDVTIKFSSDTSMSNSFAQSVEDHSSSGGGFFIFGGNSSSSSNSSRSNSCATSSANSVTVRFTSPQILGYYLEATPADESVTLSEVRSGNSDYISILDFIKNFQIMLDDYNSTYNRDALQMSPRSNRATD</sequence>
<protein>
    <submittedName>
        <fullName evidence="3">Uncharacterized protein</fullName>
    </submittedName>
</protein>
<feature type="region of interest" description="Disordered" evidence="2">
    <location>
        <begin position="1"/>
        <end position="21"/>
    </location>
</feature>
<gene>
    <name evidence="3" type="ORF">QWU01_13710</name>
</gene>
<evidence type="ECO:0000256" key="1">
    <source>
        <dbReference type="SAM" id="Coils"/>
    </source>
</evidence>
<keyword evidence="1" id="KW-0175">Coiled coil</keyword>
<reference evidence="3" key="1">
    <citation type="journal article" date="2023" name="J Glob Antimicrob Resist">
        <title>Emergence of NDM-1 and KPC-3 carbapenemases in Kluyvera cryocrescens: Investigating genetic heterogeneity and acquisition routes of blaNDM-1 in Enterobacterales species in Portugal.</title>
        <authorList>
            <person name="Loiodice M."/>
            <person name="Ribeiro M."/>
            <person name="Peixe L."/>
            <person name="Novais A."/>
        </authorList>
    </citation>
    <scope>NUCLEOTIDE SEQUENCE</scope>
    <source>
        <strain evidence="3">K629</strain>
    </source>
</reference>
<dbReference type="RefSeq" id="WP_318242669.1">
    <property type="nucleotide sequence ID" value="NZ_JAUEQX010000010.1"/>
</dbReference>
<feature type="compositionally biased region" description="Polar residues" evidence="2">
    <location>
        <begin position="9"/>
        <end position="21"/>
    </location>
</feature>
<evidence type="ECO:0000313" key="4">
    <source>
        <dbReference type="Proteomes" id="UP001276300"/>
    </source>
</evidence>
<name>A0AAW9C6B0_KLUCR</name>
<evidence type="ECO:0000313" key="3">
    <source>
        <dbReference type="EMBL" id="MDW3777861.1"/>
    </source>
</evidence>
<dbReference type="AlphaFoldDB" id="A0AAW9C6B0"/>
<feature type="coiled-coil region" evidence="1">
    <location>
        <begin position="348"/>
        <end position="375"/>
    </location>
</feature>
<comment type="caution">
    <text evidence="3">The sequence shown here is derived from an EMBL/GenBank/DDBJ whole genome shotgun (WGS) entry which is preliminary data.</text>
</comment>
<organism evidence="3 4">
    <name type="scientific">Kluyvera cryocrescens</name>
    <name type="common">Kluyvera citrophila</name>
    <dbReference type="NCBI Taxonomy" id="580"/>
    <lineage>
        <taxon>Bacteria</taxon>
        <taxon>Pseudomonadati</taxon>
        <taxon>Pseudomonadota</taxon>
        <taxon>Gammaproteobacteria</taxon>
        <taxon>Enterobacterales</taxon>
        <taxon>Enterobacteriaceae</taxon>
        <taxon>Kluyvera</taxon>
    </lineage>
</organism>
<dbReference type="Proteomes" id="UP001276300">
    <property type="component" value="Unassembled WGS sequence"/>
</dbReference>
<proteinExistence type="predicted"/>